<reference evidence="8" key="1">
    <citation type="submission" date="2018-05" db="EMBL/GenBank/DDBJ databases">
        <authorList>
            <person name="Lanie J.A."/>
            <person name="Ng W.-L."/>
            <person name="Kazmierczak K.M."/>
            <person name="Andrzejewski T.M."/>
            <person name="Davidsen T.M."/>
            <person name="Wayne K.J."/>
            <person name="Tettelin H."/>
            <person name="Glass J.I."/>
            <person name="Rusch D."/>
            <person name="Podicherti R."/>
            <person name="Tsui H.-C.T."/>
            <person name="Winkler M.E."/>
        </authorList>
    </citation>
    <scope>NUCLEOTIDE SEQUENCE</scope>
</reference>
<evidence type="ECO:0000256" key="5">
    <source>
        <dbReference type="ARBA" id="ARBA00023124"/>
    </source>
</evidence>
<evidence type="ECO:0000256" key="3">
    <source>
        <dbReference type="ARBA" id="ARBA00022763"/>
    </source>
</evidence>
<evidence type="ECO:0000256" key="6">
    <source>
        <dbReference type="ARBA" id="ARBA00023125"/>
    </source>
</evidence>
<protein>
    <recommendedName>
        <fullName evidence="9">Abasic site processing protein</fullName>
    </recommendedName>
</protein>
<keyword evidence="6" id="KW-0238">DNA-binding</keyword>
<dbReference type="Pfam" id="PF02586">
    <property type="entry name" value="SRAP"/>
    <property type="match status" value="1"/>
</dbReference>
<keyword evidence="2" id="KW-0645">Protease</keyword>
<keyword evidence="7" id="KW-0456">Lyase</keyword>
<evidence type="ECO:0008006" key="9">
    <source>
        <dbReference type="Google" id="ProtNLM"/>
    </source>
</evidence>
<accession>A0A382LAQ4</accession>
<dbReference type="PANTHER" id="PTHR13604:SF0">
    <property type="entry name" value="ABASIC SITE PROCESSING PROTEIN HMCES"/>
    <property type="match status" value="1"/>
</dbReference>
<dbReference type="InterPro" id="IPR003738">
    <property type="entry name" value="SRAP"/>
</dbReference>
<keyword evidence="4" id="KW-0378">Hydrolase</keyword>
<name>A0A382LAQ4_9ZZZZ</name>
<dbReference type="EMBL" id="UINC01085414">
    <property type="protein sequence ID" value="SVC32935.1"/>
    <property type="molecule type" value="Genomic_DNA"/>
</dbReference>
<sequence length="117" mass="13807">MMKWSYNPTWAKKPMNIINARSETLNEKPSFKMAKRCTIVADGWFEWHRKGDKKQPYFFHMNDNIFLFAGIYNEYQGVNGCAIITKKANENLGKVHHRMPILLENNEARNWLQGEDV</sequence>
<evidence type="ECO:0000256" key="4">
    <source>
        <dbReference type="ARBA" id="ARBA00022801"/>
    </source>
</evidence>
<dbReference type="PANTHER" id="PTHR13604">
    <property type="entry name" value="DC12-RELATED"/>
    <property type="match status" value="1"/>
</dbReference>
<comment type="similarity">
    <text evidence="1">Belongs to the SOS response-associated peptidase family.</text>
</comment>
<evidence type="ECO:0000313" key="8">
    <source>
        <dbReference type="EMBL" id="SVC32935.1"/>
    </source>
</evidence>
<proteinExistence type="inferred from homology"/>
<organism evidence="8">
    <name type="scientific">marine metagenome</name>
    <dbReference type="NCBI Taxonomy" id="408172"/>
    <lineage>
        <taxon>unclassified sequences</taxon>
        <taxon>metagenomes</taxon>
        <taxon>ecological metagenomes</taxon>
    </lineage>
</organism>
<evidence type="ECO:0000256" key="7">
    <source>
        <dbReference type="ARBA" id="ARBA00023239"/>
    </source>
</evidence>
<keyword evidence="3" id="KW-0227">DNA damage</keyword>
<keyword evidence="5" id="KW-0190">Covalent protein-DNA linkage</keyword>
<dbReference type="GO" id="GO:0016829">
    <property type="term" value="F:lyase activity"/>
    <property type="evidence" value="ECO:0007669"/>
    <property type="project" value="UniProtKB-KW"/>
</dbReference>
<dbReference type="GO" id="GO:0003697">
    <property type="term" value="F:single-stranded DNA binding"/>
    <property type="evidence" value="ECO:0007669"/>
    <property type="project" value="InterPro"/>
</dbReference>
<evidence type="ECO:0000256" key="1">
    <source>
        <dbReference type="ARBA" id="ARBA00008136"/>
    </source>
</evidence>
<gene>
    <name evidence="8" type="ORF">METZ01_LOCUS285789</name>
</gene>
<feature type="non-terminal residue" evidence="8">
    <location>
        <position position="117"/>
    </location>
</feature>
<dbReference type="GO" id="GO:0008233">
    <property type="term" value="F:peptidase activity"/>
    <property type="evidence" value="ECO:0007669"/>
    <property type="project" value="UniProtKB-KW"/>
</dbReference>
<evidence type="ECO:0000256" key="2">
    <source>
        <dbReference type="ARBA" id="ARBA00022670"/>
    </source>
</evidence>
<dbReference type="SUPFAM" id="SSF143081">
    <property type="entry name" value="BB1717-like"/>
    <property type="match status" value="1"/>
</dbReference>
<dbReference type="Gene3D" id="3.90.1680.10">
    <property type="entry name" value="SOS response associated peptidase-like"/>
    <property type="match status" value="1"/>
</dbReference>
<dbReference type="GO" id="GO:0106300">
    <property type="term" value="P:protein-DNA covalent cross-linking repair"/>
    <property type="evidence" value="ECO:0007669"/>
    <property type="project" value="InterPro"/>
</dbReference>
<dbReference type="AlphaFoldDB" id="A0A382LAQ4"/>
<dbReference type="InterPro" id="IPR036590">
    <property type="entry name" value="SRAP-like"/>
</dbReference>
<dbReference type="GO" id="GO:0006508">
    <property type="term" value="P:proteolysis"/>
    <property type="evidence" value="ECO:0007669"/>
    <property type="project" value="UniProtKB-KW"/>
</dbReference>